<dbReference type="RefSeq" id="WP_133426159.1">
    <property type="nucleotide sequence ID" value="NZ_SDLO01000005.1"/>
</dbReference>
<evidence type="ECO:0000313" key="1">
    <source>
        <dbReference type="EMBL" id="TDK91165.1"/>
    </source>
</evidence>
<dbReference type="AlphaFoldDB" id="A0A4V3AWL3"/>
<evidence type="ECO:0008006" key="3">
    <source>
        <dbReference type="Google" id="ProtNLM"/>
    </source>
</evidence>
<name>A0A4V3AWL3_MYCMU</name>
<sequence length="107" mass="11688">MSQQCPRERIQASAATIIDWLCTNGQADLASTRRMPPDKLLKPLRDAIVHGCRFGYVSSPDPDGDAQAILHLIVGMFFTHTTIGRPASRAELELAVMRTINGALGTR</sequence>
<evidence type="ECO:0000313" key="2">
    <source>
        <dbReference type="Proteomes" id="UP000294929"/>
    </source>
</evidence>
<protein>
    <recommendedName>
        <fullName evidence="3">Tetracyclin repressor-like C-terminal domain-containing protein</fullName>
    </recommendedName>
</protein>
<gene>
    <name evidence="1" type="ORF">EUA03_07660</name>
</gene>
<proteinExistence type="predicted"/>
<accession>A0A4V3AWL3</accession>
<comment type="caution">
    <text evidence="1">The sequence shown here is derived from an EMBL/GenBank/DDBJ whole genome shotgun (WGS) entry which is preliminary data.</text>
</comment>
<dbReference type="EMBL" id="SDLO01000005">
    <property type="protein sequence ID" value="TDK91165.1"/>
    <property type="molecule type" value="Genomic_DNA"/>
</dbReference>
<reference evidence="1 2" key="1">
    <citation type="submission" date="2019-01" db="EMBL/GenBank/DDBJ databases">
        <title>High-quality-draft genome sequences of five non-tuberculosis mycobacteriaceae isolated from a nosocomial environment.</title>
        <authorList>
            <person name="Tiago I."/>
            <person name="Alarico S."/>
            <person name="Pereira S.G."/>
            <person name="Coelho C."/>
            <person name="Maranha A."/>
            <person name="Empadinhas N."/>
        </authorList>
    </citation>
    <scope>NUCLEOTIDE SEQUENCE [LARGE SCALE GENOMIC DNA]</scope>
    <source>
        <strain evidence="1 2">24AIII</strain>
    </source>
</reference>
<organism evidence="1 2">
    <name type="scientific">Mycolicibacterium mucogenicum</name>
    <name type="common">Mycobacterium mucogenicum</name>
    <dbReference type="NCBI Taxonomy" id="56689"/>
    <lineage>
        <taxon>Bacteria</taxon>
        <taxon>Bacillati</taxon>
        <taxon>Actinomycetota</taxon>
        <taxon>Actinomycetes</taxon>
        <taxon>Mycobacteriales</taxon>
        <taxon>Mycobacteriaceae</taxon>
        <taxon>Mycolicibacterium</taxon>
    </lineage>
</organism>
<dbReference type="Proteomes" id="UP000294929">
    <property type="component" value="Unassembled WGS sequence"/>
</dbReference>